<evidence type="ECO:0000256" key="1">
    <source>
        <dbReference type="SAM" id="MobiDB-lite"/>
    </source>
</evidence>
<gene>
    <name evidence="2" type="ORF">SSLN_LOCUS3140</name>
</gene>
<evidence type="ECO:0000313" key="2">
    <source>
        <dbReference type="EMBL" id="VDL89525.1"/>
    </source>
</evidence>
<evidence type="ECO:0000313" key="4">
    <source>
        <dbReference type="WBParaSite" id="SSLN_0000324001-mRNA-1"/>
    </source>
</evidence>
<dbReference type="Proteomes" id="UP000275846">
    <property type="component" value="Unassembled WGS sequence"/>
</dbReference>
<organism evidence="4">
    <name type="scientific">Schistocephalus solidus</name>
    <name type="common">Tapeworm</name>
    <dbReference type="NCBI Taxonomy" id="70667"/>
    <lineage>
        <taxon>Eukaryota</taxon>
        <taxon>Metazoa</taxon>
        <taxon>Spiralia</taxon>
        <taxon>Lophotrochozoa</taxon>
        <taxon>Platyhelminthes</taxon>
        <taxon>Cestoda</taxon>
        <taxon>Eucestoda</taxon>
        <taxon>Diphyllobothriidea</taxon>
        <taxon>Diphyllobothriidae</taxon>
        <taxon>Schistocephalus</taxon>
    </lineage>
</organism>
<name>A0A183SFZ2_SCHSO</name>
<dbReference type="WBParaSite" id="SSLN_0000324001-mRNA-1">
    <property type="protein sequence ID" value="SSLN_0000324001-mRNA-1"/>
    <property type="gene ID" value="SSLN_0000324001"/>
</dbReference>
<protein>
    <submittedName>
        <fullName evidence="4">TORC_C domain-containing protein</fullName>
    </submittedName>
</protein>
<dbReference type="OrthoDB" id="197676at2759"/>
<keyword evidence="3" id="KW-1185">Reference proteome</keyword>
<reference evidence="4" key="1">
    <citation type="submission" date="2016-06" db="UniProtKB">
        <authorList>
            <consortium name="WormBaseParasite"/>
        </authorList>
    </citation>
    <scope>IDENTIFICATION</scope>
</reference>
<evidence type="ECO:0000313" key="3">
    <source>
        <dbReference type="Proteomes" id="UP000275846"/>
    </source>
</evidence>
<dbReference type="AlphaFoldDB" id="A0A183SFZ2"/>
<feature type="compositionally biased region" description="Polar residues" evidence="1">
    <location>
        <begin position="89"/>
        <end position="98"/>
    </location>
</feature>
<feature type="region of interest" description="Disordered" evidence="1">
    <location>
        <begin position="77"/>
        <end position="107"/>
    </location>
</feature>
<feature type="region of interest" description="Disordered" evidence="1">
    <location>
        <begin position="172"/>
        <end position="198"/>
    </location>
</feature>
<proteinExistence type="predicted"/>
<dbReference type="EMBL" id="UYSU01032441">
    <property type="protein sequence ID" value="VDL89525.1"/>
    <property type="molecule type" value="Genomic_DNA"/>
</dbReference>
<sequence length="239" mass="25651">MDTPLTELCVDSNQNISDGLRHANNSLPANLNLEGVAWEECPGYTISDSLTNGWGSLCAEGDAQVYALANPPLPSERSPLCVSRDSDHTVPTGSSGSSALPAPQTPASQVSCTATQSHFNSLSFEEQSAMCADLLANYDPSSPFTHMDEDSRLSGDVSPSFLLEFFPEGFPASSTSGPDRSSEILNVSSQDSSINPQNQQYQPISEAKTFSNFTTPYQDYGLFRPLDNACPIDSFMDLS</sequence>
<accession>A0A183SFZ2</accession>
<reference evidence="2 3" key="2">
    <citation type="submission" date="2018-11" db="EMBL/GenBank/DDBJ databases">
        <authorList>
            <consortium name="Pathogen Informatics"/>
        </authorList>
    </citation>
    <scope>NUCLEOTIDE SEQUENCE [LARGE SCALE GENOMIC DNA]</scope>
    <source>
        <strain evidence="2 3">NST_G2</strain>
    </source>
</reference>